<evidence type="ECO:0000256" key="2">
    <source>
        <dbReference type="ARBA" id="ARBA00022670"/>
    </source>
</evidence>
<dbReference type="SUPFAM" id="SSF53474">
    <property type="entry name" value="alpha/beta-Hydrolases"/>
    <property type="match status" value="1"/>
</dbReference>
<evidence type="ECO:0000259" key="6">
    <source>
        <dbReference type="Pfam" id="PF02897"/>
    </source>
</evidence>
<dbReference type="Pfam" id="PF00326">
    <property type="entry name" value="Peptidase_S9"/>
    <property type="match status" value="1"/>
</dbReference>
<proteinExistence type="inferred from homology"/>
<dbReference type="OrthoDB" id="9801421at2"/>
<keyword evidence="3" id="KW-0378">Hydrolase</keyword>
<keyword evidence="8" id="KW-1185">Reference proteome</keyword>
<evidence type="ECO:0000256" key="1">
    <source>
        <dbReference type="ARBA" id="ARBA00005228"/>
    </source>
</evidence>
<evidence type="ECO:0000259" key="5">
    <source>
        <dbReference type="Pfam" id="PF00326"/>
    </source>
</evidence>
<dbReference type="Proteomes" id="UP000249299">
    <property type="component" value="Unassembled WGS sequence"/>
</dbReference>
<evidence type="ECO:0000256" key="4">
    <source>
        <dbReference type="ARBA" id="ARBA00022825"/>
    </source>
</evidence>
<dbReference type="InterPro" id="IPR029058">
    <property type="entry name" value="AB_hydrolase_fold"/>
</dbReference>
<dbReference type="RefSeq" id="WP_111435307.1">
    <property type="nucleotide sequence ID" value="NZ_JACIGG010000011.1"/>
</dbReference>
<dbReference type="InterPro" id="IPR023302">
    <property type="entry name" value="Pept_S9A_N"/>
</dbReference>
<evidence type="ECO:0000313" key="8">
    <source>
        <dbReference type="Proteomes" id="UP000249299"/>
    </source>
</evidence>
<keyword evidence="4" id="KW-0720">Serine protease</keyword>
<feature type="domain" description="Peptidase S9 prolyl oligopeptidase catalytic" evidence="5">
    <location>
        <begin position="472"/>
        <end position="688"/>
    </location>
</feature>
<dbReference type="AlphaFoldDB" id="A0A327JL73"/>
<dbReference type="GO" id="GO:0004252">
    <property type="term" value="F:serine-type endopeptidase activity"/>
    <property type="evidence" value="ECO:0007669"/>
    <property type="project" value="InterPro"/>
</dbReference>
<comment type="similarity">
    <text evidence="1">Belongs to the peptidase S9A family.</text>
</comment>
<dbReference type="Pfam" id="PF02897">
    <property type="entry name" value="Peptidase_S9_N"/>
    <property type="match status" value="1"/>
</dbReference>
<sequence>MQPPIAEKRPVTTTVHDVALTDDYGWLRADNWQDVMRDPSVLAGDIRAYLEAENAYTAEMMADTEALQKTLFAEMKGRIKEDDSSVPAPDGPFAYAVKYVEAAEHPIYVRTPRDGGAETTLLDGNREAEGAAYFHLGGVSHSPDHKLLAWAFDGNGSEYYTLKVRTAETGTDLADVMEDTGGSAVWANDGRTLFYIRLDANHRPSKVFRHVVGTDPADDVLVYEEKDTGFYMDLEKTQSDRFIVINASDHQTSEIRLIDADRPESAPVMVAAREVDHEYNLDHGGDTLFILTNCDGAEDFKIVTAPVTAPGRENWQDLVPYEEGRLILSVTPYKGHLVRLERANGLPRIIIRRLSDGAEHEIAFDEEAYSLGLAGSFEFDTTSLRFSYSSMTTPSRVYDYDMESRERTLRKEQEVPSGHDPDAYVTRRLMAPASDGETVPVTLLYRKDTPLDGSPPCLLYGYGSYGISIPASFSTTALSLVDRGFVYAIAHIRGGKDKGYRWYRLGRREHKTNTFTDYIAAGRFLVAEKITSKGKIVGHGGSAGGLLMGAVTNMAPDLFAGILAEVPFVDVLNTILDDTLPLTPPEWPEWGDPIRDKKAFETIRSYSPYDNVEAKAYPPILAVGGLTDPRVTYWEPAKWVARLRATKTDGNLLLLKTNMEAGHGGASGRFARLEEVALNYAFALKVTGKID</sequence>
<evidence type="ECO:0000313" key="7">
    <source>
        <dbReference type="EMBL" id="RAI26084.1"/>
    </source>
</evidence>
<feature type="domain" description="Peptidase S9A N-terminal" evidence="6">
    <location>
        <begin position="3"/>
        <end position="413"/>
    </location>
</feature>
<dbReference type="InterPro" id="IPR051543">
    <property type="entry name" value="Serine_Peptidase_S9A"/>
</dbReference>
<dbReference type="Gene3D" id="3.40.50.1820">
    <property type="entry name" value="alpha/beta hydrolase"/>
    <property type="match status" value="1"/>
</dbReference>
<dbReference type="Gene3D" id="2.130.10.120">
    <property type="entry name" value="Prolyl oligopeptidase, N-terminal domain"/>
    <property type="match status" value="1"/>
</dbReference>
<protein>
    <submittedName>
        <fullName evidence="7">S9 family peptidase</fullName>
    </submittedName>
</protein>
<name>A0A327JL73_9HYPH</name>
<keyword evidence="2" id="KW-0645">Protease</keyword>
<dbReference type="PANTHER" id="PTHR11757">
    <property type="entry name" value="PROTEASE FAMILY S9A OLIGOPEPTIDASE"/>
    <property type="match status" value="1"/>
</dbReference>
<dbReference type="InterPro" id="IPR002471">
    <property type="entry name" value="Pept_S9_AS"/>
</dbReference>
<dbReference type="PRINTS" id="PR00862">
    <property type="entry name" value="PROLIGOPTASE"/>
</dbReference>
<accession>A0A327JL73</accession>
<dbReference type="GO" id="GO:0006508">
    <property type="term" value="P:proteolysis"/>
    <property type="evidence" value="ECO:0007669"/>
    <property type="project" value="UniProtKB-KW"/>
</dbReference>
<dbReference type="InterPro" id="IPR001375">
    <property type="entry name" value="Peptidase_S9_cat"/>
</dbReference>
<evidence type="ECO:0000256" key="3">
    <source>
        <dbReference type="ARBA" id="ARBA00022801"/>
    </source>
</evidence>
<reference evidence="7 8" key="1">
    <citation type="submission" date="2017-07" db="EMBL/GenBank/DDBJ databases">
        <title>Draft Genome Sequences of Select Purple Nonsulfur Bacteria.</title>
        <authorList>
            <person name="Lasarre B."/>
            <person name="Mckinlay J.B."/>
        </authorList>
    </citation>
    <scope>NUCLEOTIDE SEQUENCE [LARGE SCALE GENOMIC DNA]</scope>
    <source>
        <strain evidence="7 8">DSM 11290</strain>
    </source>
</reference>
<dbReference type="PANTHER" id="PTHR11757:SF19">
    <property type="entry name" value="PROLYL ENDOPEPTIDASE-LIKE"/>
    <property type="match status" value="1"/>
</dbReference>
<comment type="caution">
    <text evidence="7">The sequence shown here is derived from an EMBL/GenBank/DDBJ whole genome shotgun (WGS) entry which is preliminary data.</text>
</comment>
<dbReference type="SUPFAM" id="SSF50993">
    <property type="entry name" value="Peptidase/esterase 'gauge' domain"/>
    <property type="match status" value="1"/>
</dbReference>
<dbReference type="EMBL" id="NPEV01000036">
    <property type="protein sequence ID" value="RAI26084.1"/>
    <property type="molecule type" value="Genomic_DNA"/>
</dbReference>
<organism evidence="7 8">
    <name type="scientific">Rhodobium orientis</name>
    <dbReference type="NCBI Taxonomy" id="34017"/>
    <lineage>
        <taxon>Bacteria</taxon>
        <taxon>Pseudomonadati</taxon>
        <taxon>Pseudomonadota</taxon>
        <taxon>Alphaproteobacteria</taxon>
        <taxon>Hyphomicrobiales</taxon>
        <taxon>Rhodobiaceae</taxon>
        <taxon>Rhodobium</taxon>
    </lineage>
</organism>
<gene>
    <name evidence="7" type="ORF">CH339_15595</name>
</gene>
<dbReference type="InterPro" id="IPR002470">
    <property type="entry name" value="Peptidase_S9A"/>
</dbReference>
<dbReference type="PROSITE" id="PS00708">
    <property type="entry name" value="PRO_ENDOPEP_SER"/>
    <property type="match status" value="1"/>
</dbReference>